<evidence type="ECO:0000313" key="1">
    <source>
        <dbReference type="EMBL" id="CAF2984472.1"/>
    </source>
</evidence>
<gene>
    <name evidence="1" type="ORF">LSAA_11069</name>
</gene>
<sequence length="174" mass="20180">MCFLEVVLQLQSLMAKMVEKPWHHSWKYIKPIKKVLRPSKNGYVPSMDSSESSHCIQSSDPVEPLQTTSRQIPSSWLIKKKKKITNQAKNIRRVSSRRSNVLKMSSDVTVKFWGAGDYTSIKDVNQTPLKRKFEPDFEDLGRNEMTNEFLNEERYPMGICIIVPALMLLETFIE</sequence>
<reference evidence="1" key="1">
    <citation type="submission" date="2021-02" db="EMBL/GenBank/DDBJ databases">
        <authorList>
            <person name="Bekaert M."/>
        </authorList>
    </citation>
    <scope>NUCLEOTIDE SEQUENCE</scope>
    <source>
        <strain evidence="1">IoA-00</strain>
    </source>
</reference>
<dbReference type="AlphaFoldDB" id="A0A7R8D0J9"/>
<accession>A0A7R8D0J9</accession>
<proteinExistence type="predicted"/>
<name>A0A7R8D0J9_LEPSM</name>
<evidence type="ECO:0000313" key="2">
    <source>
        <dbReference type="Proteomes" id="UP000675881"/>
    </source>
</evidence>
<dbReference type="Proteomes" id="UP000675881">
    <property type="component" value="Chromosome 6"/>
</dbReference>
<dbReference type="EMBL" id="HG994585">
    <property type="protein sequence ID" value="CAF2984472.1"/>
    <property type="molecule type" value="Genomic_DNA"/>
</dbReference>
<organism evidence="1 2">
    <name type="scientific">Lepeophtheirus salmonis</name>
    <name type="common">Salmon louse</name>
    <name type="synonym">Caligus salmonis</name>
    <dbReference type="NCBI Taxonomy" id="72036"/>
    <lineage>
        <taxon>Eukaryota</taxon>
        <taxon>Metazoa</taxon>
        <taxon>Ecdysozoa</taxon>
        <taxon>Arthropoda</taxon>
        <taxon>Crustacea</taxon>
        <taxon>Multicrustacea</taxon>
        <taxon>Hexanauplia</taxon>
        <taxon>Copepoda</taxon>
        <taxon>Siphonostomatoida</taxon>
        <taxon>Caligidae</taxon>
        <taxon>Lepeophtheirus</taxon>
    </lineage>
</organism>
<keyword evidence="2" id="KW-1185">Reference proteome</keyword>
<protein>
    <submittedName>
        <fullName evidence="1">(salmon louse) hypothetical protein</fullName>
    </submittedName>
</protein>